<evidence type="ECO:0000259" key="13">
    <source>
        <dbReference type="PROSITE" id="PS50109"/>
    </source>
</evidence>
<evidence type="ECO:0000256" key="1">
    <source>
        <dbReference type="ARBA" id="ARBA00000085"/>
    </source>
</evidence>
<feature type="transmembrane region" description="Helical" evidence="12">
    <location>
        <begin position="54"/>
        <end position="76"/>
    </location>
</feature>
<dbReference type="Proteomes" id="UP000630594">
    <property type="component" value="Unassembled WGS sequence"/>
</dbReference>
<dbReference type="PRINTS" id="PR00344">
    <property type="entry name" value="BCTRLSENSOR"/>
</dbReference>
<evidence type="ECO:0000256" key="5">
    <source>
        <dbReference type="ARBA" id="ARBA00022679"/>
    </source>
</evidence>
<dbReference type="InterPro" id="IPR004358">
    <property type="entry name" value="Sig_transdc_His_kin-like_C"/>
</dbReference>
<evidence type="ECO:0000313" key="15">
    <source>
        <dbReference type="EMBL" id="GGD30180.1"/>
    </source>
</evidence>
<feature type="domain" description="Histidine kinase" evidence="13">
    <location>
        <begin position="299"/>
        <end position="507"/>
    </location>
</feature>
<dbReference type="PROSITE" id="PS50885">
    <property type="entry name" value="HAMP"/>
    <property type="match status" value="1"/>
</dbReference>
<evidence type="ECO:0000256" key="9">
    <source>
        <dbReference type="ARBA" id="ARBA00023012"/>
    </source>
</evidence>
<dbReference type="PANTHER" id="PTHR45436:SF5">
    <property type="entry name" value="SENSOR HISTIDINE KINASE TRCS"/>
    <property type="match status" value="1"/>
</dbReference>
<keyword evidence="7 15" id="KW-0418">Kinase</keyword>
<keyword evidence="9" id="KW-0902">Two-component regulatory system</keyword>
<evidence type="ECO:0000259" key="14">
    <source>
        <dbReference type="PROSITE" id="PS50885"/>
    </source>
</evidence>
<comment type="caution">
    <text evidence="15">The sequence shown here is derived from an EMBL/GenBank/DDBJ whole genome shotgun (WGS) entry which is preliminary data.</text>
</comment>
<dbReference type="PROSITE" id="PS50109">
    <property type="entry name" value="HIS_KIN"/>
    <property type="match status" value="1"/>
</dbReference>
<dbReference type="Gene3D" id="3.30.565.10">
    <property type="entry name" value="Histidine kinase-like ATPase, C-terminal domain"/>
    <property type="match status" value="1"/>
</dbReference>
<dbReference type="CDD" id="cd00082">
    <property type="entry name" value="HisKA"/>
    <property type="match status" value="1"/>
</dbReference>
<evidence type="ECO:0000313" key="16">
    <source>
        <dbReference type="Proteomes" id="UP000630594"/>
    </source>
</evidence>
<dbReference type="InterPro" id="IPR036890">
    <property type="entry name" value="HATPase_C_sf"/>
</dbReference>
<dbReference type="EMBL" id="BMCK01000006">
    <property type="protein sequence ID" value="GGD30180.1"/>
    <property type="molecule type" value="Genomic_DNA"/>
</dbReference>
<keyword evidence="10 12" id="KW-0472">Membrane</keyword>
<dbReference type="Gene3D" id="6.10.340.10">
    <property type="match status" value="1"/>
</dbReference>
<feature type="transmembrane region" description="Helical" evidence="12">
    <location>
        <begin position="216"/>
        <end position="236"/>
    </location>
</feature>
<comment type="subcellular location">
    <subcellularLocation>
        <location evidence="2">Cell membrane</location>
    </subcellularLocation>
</comment>
<proteinExistence type="predicted"/>
<dbReference type="InterPro" id="IPR050428">
    <property type="entry name" value="TCS_sensor_his_kinase"/>
</dbReference>
<dbReference type="InterPro" id="IPR003660">
    <property type="entry name" value="HAMP_dom"/>
</dbReference>
<dbReference type="SUPFAM" id="SSF55874">
    <property type="entry name" value="ATPase domain of HSP90 chaperone/DNA topoisomerase II/histidine kinase"/>
    <property type="match status" value="1"/>
</dbReference>
<dbReference type="Pfam" id="PF02518">
    <property type="entry name" value="HATPase_c"/>
    <property type="match status" value="1"/>
</dbReference>
<comment type="catalytic activity">
    <reaction evidence="1">
        <text>ATP + protein L-histidine = ADP + protein N-phospho-L-histidine.</text>
        <dbReference type="EC" id="2.7.13.3"/>
    </reaction>
</comment>
<feature type="domain" description="HAMP" evidence="14">
    <location>
        <begin position="239"/>
        <end position="291"/>
    </location>
</feature>
<reference evidence="16" key="1">
    <citation type="journal article" date="2019" name="Int. J. Syst. Evol. Microbiol.">
        <title>The Global Catalogue of Microorganisms (GCM) 10K type strain sequencing project: providing services to taxonomists for standard genome sequencing and annotation.</title>
        <authorList>
            <consortium name="The Broad Institute Genomics Platform"/>
            <consortium name="The Broad Institute Genome Sequencing Center for Infectious Disease"/>
            <person name="Wu L."/>
            <person name="Ma J."/>
        </authorList>
    </citation>
    <scope>NUCLEOTIDE SEQUENCE [LARGE SCALE GENOMIC DNA]</scope>
    <source>
        <strain evidence="16">CCM 7403</strain>
    </source>
</reference>
<keyword evidence="16" id="KW-1185">Reference proteome</keyword>
<dbReference type="Pfam" id="PF00672">
    <property type="entry name" value="HAMP"/>
    <property type="match status" value="1"/>
</dbReference>
<organism evidence="15 16">
    <name type="scientific">Nocardioides daphniae</name>
    <dbReference type="NCBI Taxonomy" id="402297"/>
    <lineage>
        <taxon>Bacteria</taxon>
        <taxon>Bacillati</taxon>
        <taxon>Actinomycetota</taxon>
        <taxon>Actinomycetes</taxon>
        <taxon>Propionibacteriales</taxon>
        <taxon>Nocardioidaceae</taxon>
        <taxon>Nocardioides</taxon>
    </lineage>
</organism>
<dbReference type="SUPFAM" id="SSF47384">
    <property type="entry name" value="Homodimeric domain of signal transducing histidine kinase"/>
    <property type="match status" value="1"/>
</dbReference>
<evidence type="ECO:0000256" key="4">
    <source>
        <dbReference type="ARBA" id="ARBA00022553"/>
    </source>
</evidence>
<dbReference type="RefSeq" id="WP_229721691.1">
    <property type="nucleotide sequence ID" value="NZ_BMCK01000006.1"/>
</dbReference>
<dbReference type="SMART" id="SM00387">
    <property type="entry name" value="HATPase_c"/>
    <property type="match status" value="1"/>
</dbReference>
<protein>
    <recommendedName>
        <fullName evidence="3">histidine kinase</fullName>
        <ecNumber evidence="3">2.7.13.3</ecNumber>
    </recommendedName>
</protein>
<keyword evidence="5" id="KW-0808">Transferase</keyword>
<dbReference type="Pfam" id="PF00512">
    <property type="entry name" value="HisKA"/>
    <property type="match status" value="1"/>
</dbReference>
<dbReference type="SMART" id="SM00304">
    <property type="entry name" value="HAMP"/>
    <property type="match status" value="1"/>
</dbReference>
<dbReference type="InterPro" id="IPR003594">
    <property type="entry name" value="HATPase_dom"/>
</dbReference>
<evidence type="ECO:0000256" key="10">
    <source>
        <dbReference type="ARBA" id="ARBA00023136"/>
    </source>
</evidence>
<dbReference type="EC" id="2.7.13.3" evidence="3"/>
<feature type="region of interest" description="Disordered" evidence="11">
    <location>
        <begin position="1"/>
        <end position="23"/>
    </location>
</feature>
<accession>A0ABQ1QKZ4</accession>
<evidence type="ECO:0000256" key="11">
    <source>
        <dbReference type="SAM" id="MobiDB-lite"/>
    </source>
</evidence>
<dbReference type="InterPro" id="IPR003661">
    <property type="entry name" value="HisK_dim/P_dom"/>
</dbReference>
<dbReference type="PANTHER" id="PTHR45436">
    <property type="entry name" value="SENSOR HISTIDINE KINASE YKOH"/>
    <property type="match status" value="1"/>
</dbReference>
<keyword evidence="8 12" id="KW-1133">Transmembrane helix</keyword>
<evidence type="ECO:0000256" key="12">
    <source>
        <dbReference type="SAM" id="Phobius"/>
    </source>
</evidence>
<dbReference type="CDD" id="cd06225">
    <property type="entry name" value="HAMP"/>
    <property type="match status" value="1"/>
</dbReference>
<dbReference type="GO" id="GO:0016301">
    <property type="term" value="F:kinase activity"/>
    <property type="evidence" value="ECO:0007669"/>
    <property type="project" value="UniProtKB-KW"/>
</dbReference>
<dbReference type="SMART" id="SM00388">
    <property type="entry name" value="HisKA"/>
    <property type="match status" value="1"/>
</dbReference>
<evidence type="ECO:0000256" key="3">
    <source>
        <dbReference type="ARBA" id="ARBA00012438"/>
    </source>
</evidence>
<keyword evidence="6 12" id="KW-0812">Transmembrane</keyword>
<dbReference type="SUPFAM" id="SSF158472">
    <property type="entry name" value="HAMP domain-like"/>
    <property type="match status" value="1"/>
</dbReference>
<sequence length="513" mass="55665">MTEPHPEPSTADPAAEATAQLPVVRDARRDTRHQRTEPHRTNAQRSGLSVRLRLTLTVALLTTFAMLTAGVVIHTIESARRDAAVVDDANQEVAELRQLVRNGVDPTTGTGFTSAEPLLRAFMERNVAGPHEMLLGWINGAAVLRSPSSPHPEIARDPAFTQVVDDLVTEGGSRRIDTAYGEVLVTVQPVVGDEQDAALVVASFFADEHESLNDLLRTYTVVSLLAILLITGLAAWQGRRLLAPLRDLSDAAREISGTDLSRRVPETGNDDITQLTRTVNDMLERLETAFVGQRQFLDDAGHELRTPLTVLRGHLELLDASDPADVRATRDLLLDEVDRMGRLVDDLIMLAKSRRPDFLTPSPVDLDDLTTTVLAKARAMADREWQLDEVAPARVVADEHRITQALLQLVDNAVKHTNPGDTIALGSRVDGGTARLWVRDTGDGIAPEARTVVLQRFARAEVRPGDEGFGLGLSIVSAIAQAHGGRVVIEETEGGGATVIVEIAVQEDSWPAS</sequence>
<evidence type="ECO:0000256" key="7">
    <source>
        <dbReference type="ARBA" id="ARBA00022777"/>
    </source>
</evidence>
<dbReference type="CDD" id="cd00075">
    <property type="entry name" value="HATPase"/>
    <property type="match status" value="1"/>
</dbReference>
<evidence type="ECO:0000256" key="6">
    <source>
        <dbReference type="ARBA" id="ARBA00022692"/>
    </source>
</evidence>
<name>A0ABQ1QKZ4_9ACTN</name>
<dbReference type="InterPro" id="IPR005467">
    <property type="entry name" value="His_kinase_dom"/>
</dbReference>
<evidence type="ECO:0000256" key="2">
    <source>
        <dbReference type="ARBA" id="ARBA00004236"/>
    </source>
</evidence>
<dbReference type="InterPro" id="IPR036097">
    <property type="entry name" value="HisK_dim/P_sf"/>
</dbReference>
<evidence type="ECO:0000256" key="8">
    <source>
        <dbReference type="ARBA" id="ARBA00022989"/>
    </source>
</evidence>
<dbReference type="Gene3D" id="1.10.287.130">
    <property type="match status" value="1"/>
</dbReference>
<keyword evidence="4" id="KW-0597">Phosphoprotein</keyword>
<gene>
    <name evidence="15" type="ORF">GCM10007231_32080</name>
</gene>